<reference evidence="4" key="1">
    <citation type="submission" date="2021-09" db="EMBL/GenBank/DDBJ databases">
        <title>A high-quality genome of the endoparasitic fungus Hirsutella rhossiliensis with a comparison of Hirsutella genomes reveals transposable elements contributing to genome size variation.</title>
        <authorList>
            <person name="Lin R."/>
            <person name="Jiao Y."/>
            <person name="Sun X."/>
            <person name="Ling J."/>
            <person name="Xie B."/>
            <person name="Cheng X."/>
        </authorList>
    </citation>
    <scope>NUCLEOTIDE SEQUENCE</scope>
    <source>
        <strain evidence="4">HR02</strain>
    </source>
</reference>
<dbReference type="RefSeq" id="XP_044720864.1">
    <property type="nucleotide sequence ID" value="XM_044864332.1"/>
</dbReference>
<dbReference type="PANTHER" id="PTHR11567:SF142">
    <property type="entry name" value="PHOSPHOGLYCERATE MUTASE-LIKE PROTEIN"/>
    <property type="match status" value="1"/>
</dbReference>
<feature type="transmembrane region" description="Helical" evidence="2">
    <location>
        <begin position="450"/>
        <end position="473"/>
    </location>
</feature>
<evidence type="ECO:0000256" key="3">
    <source>
        <dbReference type="SAM" id="SignalP"/>
    </source>
</evidence>
<keyword evidence="2" id="KW-0472">Membrane</keyword>
<accession>A0A9P8SJS5</accession>
<protein>
    <submittedName>
        <fullName evidence="4">Histidine acid phosphatase</fullName>
    </submittedName>
</protein>
<dbReference type="InterPro" id="IPR029033">
    <property type="entry name" value="His_PPase_superfam"/>
</dbReference>
<comment type="caution">
    <text evidence="4">The sequence shown here is derived from an EMBL/GenBank/DDBJ whole genome shotgun (WGS) entry which is preliminary data.</text>
</comment>
<name>A0A9P8SJS5_9HYPO</name>
<dbReference type="GO" id="GO:0016791">
    <property type="term" value="F:phosphatase activity"/>
    <property type="evidence" value="ECO:0007669"/>
    <property type="project" value="TreeGrafter"/>
</dbReference>
<dbReference type="OrthoDB" id="258392at2759"/>
<dbReference type="InterPro" id="IPR000560">
    <property type="entry name" value="His_Pase_clade-2"/>
</dbReference>
<proteinExistence type="inferred from homology"/>
<dbReference type="GeneID" id="68354990"/>
<dbReference type="Pfam" id="PF00328">
    <property type="entry name" value="His_Phos_2"/>
    <property type="match status" value="1"/>
</dbReference>
<keyword evidence="2" id="KW-0812">Transmembrane</keyword>
<feature type="chain" id="PRO_5040414500" evidence="3">
    <location>
        <begin position="21"/>
        <end position="509"/>
    </location>
</feature>
<dbReference type="Proteomes" id="UP000824596">
    <property type="component" value="Unassembled WGS sequence"/>
</dbReference>
<dbReference type="Gene3D" id="3.40.50.1240">
    <property type="entry name" value="Phosphoglycerate mutase-like"/>
    <property type="match status" value="1"/>
</dbReference>
<feature type="signal peptide" evidence="3">
    <location>
        <begin position="1"/>
        <end position="20"/>
    </location>
</feature>
<keyword evidence="3" id="KW-0732">Signal</keyword>
<gene>
    <name evidence="4" type="ORF">HRG_05861</name>
</gene>
<dbReference type="SUPFAM" id="SSF53254">
    <property type="entry name" value="Phosphoglycerate mutase-like"/>
    <property type="match status" value="1"/>
</dbReference>
<evidence type="ECO:0000256" key="1">
    <source>
        <dbReference type="ARBA" id="ARBA00005375"/>
    </source>
</evidence>
<dbReference type="AlphaFoldDB" id="A0A9P8SJS5"/>
<evidence type="ECO:0000313" key="5">
    <source>
        <dbReference type="Proteomes" id="UP000824596"/>
    </source>
</evidence>
<dbReference type="PANTHER" id="PTHR11567">
    <property type="entry name" value="ACID PHOSPHATASE-RELATED"/>
    <property type="match status" value="1"/>
</dbReference>
<dbReference type="EMBL" id="JAIZPD010000005">
    <property type="protein sequence ID" value="KAH0963351.1"/>
    <property type="molecule type" value="Genomic_DNA"/>
</dbReference>
<evidence type="ECO:0000256" key="2">
    <source>
        <dbReference type="SAM" id="Phobius"/>
    </source>
</evidence>
<evidence type="ECO:0000313" key="4">
    <source>
        <dbReference type="EMBL" id="KAH0963351.1"/>
    </source>
</evidence>
<comment type="similarity">
    <text evidence="1">Belongs to the histidine acid phosphatase family.</text>
</comment>
<dbReference type="InterPro" id="IPR050645">
    <property type="entry name" value="Histidine_acid_phosphatase"/>
</dbReference>
<organism evidence="4 5">
    <name type="scientific">Hirsutella rhossiliensis</name>
    <dbReference type="NCBI Taxonomy" id="111463"/>
    <lineage>
        <taxon>Eukaryota</taxon>
        <taxon>Fungi</taxon>
        <taxon>Dikarya</taxon>
        <taxon>Ascomycota</taxon>
        <taxon>Pezizomycotina</taxon>
        <taxon>Sordariomycetes</taxon>
        <taxon>Hypocreomycetidae</taxon>
        <taxon>Hypocreales</taxon>
        <taxon>Ophiocordycipitaceae</taxon>
        <taxon>Hirsutella</taxon>
    </lineage>
</organism>
<sequence>MQAKLLLPILLAGAIAGADTDTNSSKDERVLGVYIFHRHGDRTAKAWKPVNLTALGADQAHSSGAYYRSRYVRPDPARGPGPVVVGAHAGAARPISPDTAVPAQLAVTAPRDPVLYSSALAFLQGLYPPLAAAAAADERLANGSRVAAPLGGYQYVPVDPVGDGDSADRPEDNAWLQGGSGCVNAEVSSNGYFASAEYRATYDGSLDFYRRLLPVVNATYDEDAVSFKNAYSIFDLINVATIHNASIPSSSLLTPAALARLYSLASAHEWNLAYNASEPVRAMAGAVLAGQVVDALQAIVDAKPKAPRLHAQFGAYGTFMAFFGLARLPAASPDFYGICNYASSMAFELVTDAPIGAKVRDDDVAVRFLFANGTAAEHGLEAYPLFGQDRLTLPWHDFKAAMSKFAIVDSEHWCGLCGKTDGKCASTATAALDGNAFSRASSDKGVSRPVAGVIGALVTLVVILAVQAAVMLFGGLRLVKKSTLAGAHQSGVGVEAAGAKSGAALARPG</sequence>
<keyword evidence="5" id="KW-1185">Reference proteome</keyword>
<keyword evidence="2" id="KW-1133">Transmembrane helix</keyword>